<evidence type="ECO:0000313" key="7">
    <source>
        <dbReference type="EMBL" id="TCP54021.1"/>
    </source>
</evidence>
<reference evidence="7 8" key="1">
    <citation type="submission" date="2019-03" db="EMBL/GenBank/DDBJ databases">
        <title>Genomic Encyclopedia of Type Strains, Phase IV (KMG-IV): sequencing the most valuable type-strain genomes for metagenomic binning, comparative biology and taxonomic classification.</title>
        <authorList>
            <person name="Goeker M."/>
        </authorList>
    </citation>
    <scope>NUCLEOTIDE SEQUENCE [LARGE SCALE GENOMIC DNA]</scope>
    <source>
        <strain evidence="7 8">DSM 45765</strain>
    </source>
</reference>
<dbReference type="GO" id="GO:0005737">
    <property type="term" value="C:cytoplasm"/>
    <property type="evidence" value="ECO:0007669"/>
    <property type="project" value="UniProtKB-SubCell"/>
</dbReference>
<accession>A0A4R2R3E1</accession>
<dbReference type="InterPro" id="IPR050399">
    <property type="entry name" value="HPr"/>
</dbReference>
<dbReference type="PANTHER" id="PTHR33705:SF2">
    <property type="entry name" value="PHOSPHOCARRIER PROTEIN NPR"/>
    <property type="match status" value="1"/>
</dbReference>
<comment type="function">
    <text evidence="1">General (non sugar-specific) component of the phosphoenolpyruvate-dependent sugar phosphotransferase system (sugar PTS). This major carbohydrate active-transport system catalyzes the phosphorylation of incoming sugar substrates concomitantly with their translocation across the cell membrane. The phosphoryl group from phosphoenolpyruvate (PEP) is transferred to the phosphoryl carrier protein HPr by enzyme I. Phospho-HPr then transfers it to the PTS EIIA domain.</text>
</comment>
<evidence type="ECO:0000256" key="1">
    <source>
        <dbReference type="ARBA" id="ARBA00003681"/>
    </source>
</evidence>
<gene>
    <name evidence="7" type="ORF">EV191_10361</name>
</gene>
<dbReference type="EMBL" id="SLXQ01000003">
    <property type="protein sequence ID" value="TCP54021.1"/>
    <property type="molecule type" value="Genomic_DNA"/>
</dbReference>
<dbReference type="PANTHER" id="PTHR33705">
    <property type="entry name" value="PHOSPHOCARRIER PROTEIN HPR"/>
    <property type="match status" value="1"/>
</dbReference>
<evidence type="ECO:0000256" key="4">
    <source>
        <dbReference type="ARBA" id="ARBA00022490"/>
    </source>
</evidence>
<dbReference type="Gene3D" id="3.30.1340.10">
    <property type="entry name" value="HPr-like"/>
    <property type="match status" value="1"/>
</dbReference>
<organism evidence="7 8">
    <name type="scientific">Tamaricihabitans halophyticus</name>
    <dbReference type="NCBI Taxonomy" id="1262583"/>
    <lineage>
        <taxon>Bacteria</taxon>
        <taxon>Bacillati</taxon>
        <taxon>Actinomycetota</taxon>
        <taxon>Actinomycetes</taxon>
        <taxon>Pseudonocardiales</taxon>
        <taxon>Pseudonocardiaceae</taxon>
        <taxon>Tamaricihabitans</taxon>
    </lineage>
</organism>
<evidence type="ECO:0000313" key="8">
    <source>
        <dbReference type="Proteomes" id="UP000294911"/>
    </source>
</evidence>
<feature type="domain" description="HPr" evidence="6">
    <location>
        <begin position="1"/>
        <end position="89"/>
    </location>
</feature>
<keyword evidence="5" id="KW-0598">Phosphotransferase system</keyword>
<evidence type="ECO:0000256" key="5">
    <source>
        <dbReference type="ARBA" id="ARBA00022683"/>
    </source>
</evidence>
<dbReference type="OrthoDB" id="9809047at2"/>
<dbReference type="AlphaFoldDB" id="A0A4R2R3E1"/>
<protein>
    <recommendedName>
        <fullName evidence="3">Phosphocarrier protein HPr</fullName>
    </recommendedName>
</protein>
<dbReference type="GO" id="GO:0009401">
    <property type="term" value="P:phosphoenolpyruvate-dependent sugar phosphotransferase system"/>
    <property type="evidence" value="ECO:0007669"/>
    <property type="project" value="UniProtKB-KW"/>
</dbReference>
<dbReference type="SUPFAM" id="SSF55594">
    <property type="entry name" value="HPr-like"/>
    <property type="match status" value="1"/>
</dbReference>
<keyword evidence="4" id="KW-0963">Cytoplasm</keyword>
<dbReference type="InterPro" id="IPR000032">
    <property type="entry name" value="HPr-like"/>
</dbReference>
<comment type="subcellular location">
    <subcellularLocation>
        <location evidence="2">Cytoplasm</location>
    </subcellularLocation>
</comment>
<dbReference type="CDD" id="cd00367">
    <property type="entry name" value="PTS-HPr_like"/>
    <property type="match status" value="1"/>
</dbReference>
<sequence>MPEARVKIASEVGLHARPAAVFVKSAAQQGCGVSIGRPDGELVDATSILAVLGLAIGHNEEIVLRTEGEGAENALTALSDLLTHEEPAAS</sequence>
<dbReference type="RefSeq" id="WP_132876809.1">
    <property type="nucleotide sequence ID" value="NZ_SLXQ01000003.1"/>
</dbReference>
<evidence type="ECO:0000256" key="2">
    <source>
        <dbReference type="ARBA" id="ARBA00004496"/>
    </source>
</evidence>
<dbReference type="Proteomes" id="UP000294911">
    <property type="component" value="Unassembled WGS sequence"/>
</dbReference>
<keyword evidence="8" id="KW-1185">Reference proteome</keyword>
<dbReference type="PROSITE" id="PS51350">
    <property type="entry name" value="PTS_HPR_DOM"/>
    <property type="match status" value="1"/>
</dbReference>
<evidence type="ECO:0000259" key="6">
    <source>
        <dbReference type="PROSITE" id="PS51350"/>
    </source>
</evidence>
<dbReference type="Pfam" id="PF00381">
    <property type="entry name" value="PTS-HPr"/>
    <property type="match status" value="1"/>
</dbReference>
<evidence type="ECO:0000256" key="3">
    <source>
        <dbReference type="ARBA" id="ARBA00020422"/>
    </source>
</evidence>
<proteinExistence type="predicted"/>
<dbReference type="PRINTS" id="PR00107">
    <property type="entry name" value="PHOSPHOCPHPR"/>
</dbReference>
<dbReference type="NCBIfam" id="TIGR01003">
    <property type="entry name" value="PTS_HPr_family"/>
    <property type="match status" value="1"/>
</dbReference>
<dbReference type="PROSITE" id="PS00369">
    <property type="entry name" value="PTS_HPR_HIS"/>
    <property type="match status" value="1"/>
</dbReference>
<comment type="caution">
    <text evidence="7">The sequence shown here is derived from an EMBL/GenBank/DDBJ whole genome shotgun (WGS) entry which is preliminary data.</text>
</comment>
<dbReference type="InterPro" id="IPR001020">
    <property type="entry name" value="PTS_HPr_His_P_site"/>
</dbReference>
<name>A0A4R2R3E1_9PSEU</name>
<dbReference type="InterPro" id="IPR035895">
    <property type="entry name" value="HPr-like_sf"/>
</dbReference>